<dbReference type="Proteomes" id="UP000663852">
    <property type="component" value="Unassembled WGS sequence"/>
</dbReference>
<dbReference type="OrthoDB" id="10064723at2759"/>
<feature type="transmembrane region" description="Helical" evidence="1">
    <location>
        <begin position="208"/>
        <end position="233"/>
    </location>
</feature>
<evidence type="ECO:0000313" key="3">
    <source>
        <dbReference type="EMBL" id="CAF1223272.1"/>
    </source>
</evidence>
<reference evidence="2" key="1">
    <citation type="submission" date="2021-02" db="EMBL/GenBank/DDBJ databases">
        <authorList>
            <person name="Nowell W R."/>
        </authorList>
    </citation>
    <scope>NUCLEOTIDE SEQUENCE</scope>
</reference>
<evidence type="ECO:0000256" key="1">
    <source>
        <dbReference type="SAM" id="Phobius"/>
    </source>
</evidence>
<accession>A0A814AV02</accession>
<proteinExistence type="predicted"/>
<keyword evidence="1" id="KW-0812">Transmembrane</keyword>
<keyword evidence="1" id="KW-1133">Transmembrane helix</keyword>
<dbReference type="EMBL" id="CAJNOR010001941">
    <property type="protein sequence ID" value="CAF1223272.1"/>
    <property type="molecule type" value="Genomic_DNA"/>
</dbReference>
<keyword evidence="4" id="KW-1185">Reference proteome</keyword>
<keyword evidence="1" id="KW-0472">Membrane</keyword>
<dbReference type="EMBL" id="CAJNOJ010000038">
    <property type="protein sequence ID" value="CAF0920249.1"/>
    <property type="molecule type" value="Genomic_DNA"/>
</dbReference>
<evidence type="ECO:0000313" key="4">
    <source>
        <dbReference type="Proteomes" id="UP000663828"/>
    </source>
</evidence>
<dbReference type="Proteomes" id="UP000663828">
    <property type="component" value="Unassembled WGS sequence"/>
</dbReference>
<evidence type="ECO:0000313" key="2">
    <source>
        <dbReference type="EMBL" id="CAF0920249.1"/>
    </source>
</evidence>
<sequence>MDRFNVTEDNNEDQAQHLARELMNSDRPILELSQIRALVQMHDNLQPRLHSVTDTNPLAQRINDGSEANINTMLCCVDNTTIMARICHALDNEPLSHEAREVVNTEGGNLIRNNIRIFSTAANEIQENTRTLQRAILENERTANDSQTTELIQQQIQIAANISHDPRQANQQIRELLPISERLQNRIQELESNENDPVRRVAQANTQYIKYAAGVFLLGAAVFSMCAGVAYLAPIVATALEGVTMSLSGGAVTAAQLGVVAAVTATKR</sequence>
<comment type="caution">
    <text evidence="2">The sequence shown here is derived from an EMBL/GenBank/DDBJ whole genome shotgun (WGS) entry which is preliminary data.</text>
</comment>
<dbReference type="AlphaFoldDB" id="A0A814AV02"/>
<organism evidence="2 5">
    <name type="scientific">Adineta ricciae</name>
    <name type="common">Rotifer</name>
    <dbReference type="NCBI Taxonomy" id="249248"/>
    <lineage>
        <taxon>Eukaryota</taxon>
        <taxon>Metazoa</taxon>
        <taxon>Spiralia</taxon>
        <taxon>Gnathifera</taxon>
        <taxon>Rotifera</taxon>
        <taxon>Eurotatoria</taxon>
        <taxon>Bdelloidea</taxon>
        <taxon>Adinetida</taxon>
        <taxon>Adinetidae</taxon>
        <taxon>Adineta</taxon>
    </lineage>
</organism>
<feature type="transmembrane region" description="Helical" evidence="1">
    <location>
        <begin position="245"/>
        <end position="265"/>
    </location>
</feature>
<evidence type="ECO:0000313" key="5">
    <source>
        <dbReference type="Proteomes" id="UP000663852"/>
    </source>
</evidence>
<name>A0A814AV02_ADIRI</name>
<gene>
    <name evidence="2" type="ORF">EDS130_LOCUS10726</name>
    <name evidence="3" type="ORF">XAT740_LOCUS24824</name>
</gene>
<protein>
    <submittedName>
        <fullName evidence="2">Uncharacterized protein</fullName>
    </submittedName>
</protein>